<protein>
    <submittedName>
        <fullName evidence="9">Iron complex transport system permease protein</fullName>
    </submittedName>
</protein>
<dbReference type="AlphaFoldDB" id="A0A1I5PBH2"/>
<dbReference type="OrthoDB" id="9782305at2"/>
<feature type="transmembrane region" description="Helical" evidence="8">
    <location>
        <begin position="181"/>
        <end position="202"/>
    </location>
</feature>
<evidence type="ECO:0000256" key="3">
    <source>
        <dbReference type="ARBA" id="ARBA00022448"/>
    </source>
</evidence>
<keyword evidence="10" id="KW-1185">Reference proteome</keyword>
<dbReference type="PANTHER" id="PTHR30472:SF67">
    <property type="entry name" value="PERMEASE OF ABC TRANSPORTER-RELATED"/>
    <property type="match status" value="1"/>
</dbReference>
<feature type="transmembrane region" description="Helical" evidence="8">
    <location>
        <begin position="29"/>
        <end position="53"/>
    </location>
</feature>
<dbReference type="Gene3D" id="1.10.3470.10">
    <property type="entry name" value="ABC transporter involved in vitamin B12 uptake, BtuC"/>
    <property type="match status" value="1"/>
</dbReference>
<dbReference type="STRING" id="1993.SAMN04489713_11356"/>
<comment type="subcellular location">
    <subcellularLocation>
        <location evidence="1">Cell membrane</location>
        <topology evidence="1">Multi-pass membrane protein</topology>
    </subcellularLocation>
</comment>
<dbReference type="SUPFAM" id="SSF81345">
    <property type="entry name" value="ABC transporter involved in vitamin B12 uptake, BtuC"/>
    <property type="match status" value="1"/>
</dbReference>
<dbReference type="eggNOG" id="COG0609">
    <property type="taxonomic scope" value="Bacteria"/>
</dbReference>
<keyword evidence="6 8" id="KW-1133">Transmembrane helix</keyword>
<feature type="transmembrane region" description="Helical" evidence="8">
    <location>
        <begin position="342"/>
        <end position="360"/>
    </location>
</feature>
<keyword evidence="5 8" id="KW-0812">Transmembrane</keyword>
<evidence type="ECO:0000256" key="4">
    <source>
        <dbReference type="ARBA" id="ARBA00022475"/>
    </source>
</evidence>
<dbReference type="RefSeq" id="WP_075023210.1">
    <property type="nucleotide sequence ID" value="NZ_FOVH01000013.1"/>
</dbReference>
<sequence>MGSSPVVLAVAGPEHDLDDLGASSRRRRYLLLLAGLSALFCGTAVAAVGMGAVSVPPTTVFDIVGHHVIGSPADVTWRAAHDSIVWRVRLPRVLLGAAVGAGLAVTGTALQAMVRNMLADPYLLGVNSGGSTGAAAAILFGFGAGWGEHALQIAAFLGALAASLLVFVIARTAGRVTSTRLLMTGVAVGYALYALTSFLIFASDSAEGSRSVLFWLLGTLALAHWSVPLAVVLVAVALVTLTLALWGRRLDALAIGDETAHTLGISPARFRLVLLVLVSLAVGVLVSASGSIGFVGLVVPHLARRVVGAAHRRVVPVAALMGATFLLWADLAARMVLSPQELPIGIITALVGAPFLLVLVRRLHAGSE</sequence>
<feature type="transmembrane region" description="Helical" evidence="8">
    <location>
        <begin position="93"/>
        <end position="110"/>
    </location>
</feature>
<evidence type="ECO:0000256" key="1">
    <source>
        <dbReference type="ARBA" id="ARBA00004651"/>
    </source>
</evidence>
<dbReference type="FunFam" id="1.10.3470.10:FF:000001">
    <property type="entry name" value="Vitamin B12 ABC transporter permease BtuC"/>
    <property type="match status" value="1"/>
</dbReference>
<feature type="transmembrane region" description="Helical" evidence="8">
    <location>
        <begin position="150"/>
        <end position="169"/>
    </location>
</feature>
<feature type="transmembrane region" description="Helical" evidence="8">
    <location>
        <begin position="314"/>
        <end position="333"/>
    </location>
</feature>
<organism evidence="9 10">
    <name type="scientific">Actinomadura madurae</name>
    <dbReference type="NCBI Taxonomy" id="1993"/>
    <lineage>
        <taxon>Bacteria</taxon>
        <taxon>Bacillati</taxon>
        <taxon>Actinomycetota</taxon>
        <taxon>Actinomycetes</taxon>
        <taxon>Streptosporangiales</taxon>
        <taxon>Thermomonosporaceae</taxon>
        <taxon>Actinomadura</taxon>
    </lineage>
</organism>
<evidence type="ECO:0000256" key="6">
    <source>
        <dbReference type="ARBA" id="ARBA00022989"/>
    </source>
</evidence>
<evidence type="ECO:0000256" key="2">
    <source>
        <dbReference type="ARBA" id="ARBA00007935"/>
    </source>
</evidence>
<evidence type="ECO:0000256" key="7">
    <source>
        <dbReference type="ARBA" id="ARBA00023136"/>
    </source>
</evidence>
<dbReference type="GO" id="GO:0005886">
    <property type="term" value="C:plasma membrane"/>
    <property type="evidence" value="ECO:0007669"/>
    <property type="project" value="UniProtKB-SubCell"/>
</dbReference>
<gene>
    <name evidence="9" type="ORF">SAMN04489713_11356</name>
</gene>
<evidence type="ECO:0000256" key="5">
    <source>
        <dbReference type="ARBA" id="ARBA00022692"/>
    </source>
</evidence>
<proteinExistence type="inferred from homology"/>
<feature type="transmembrane region" description="Helical" evidence="8">
    <location>
        <begin position="122"/>
        <end position="144"/>
    </location>
</feature>
<dbReference type="Pfam" id="PF01032">
    <property type="entry name" value="FecCD"/>
    <property type="match status" value="1"/>
</dbReference>
<name>A0A1I5PBH2_9ACTN</name>
<evidence type="ECO:0000313" key="10">
    <source>
        <dbReference type="Proteomes" id="UP000183413"/>
    </source>
</evidence>
<dbReference type="InterPro" id="IPR000522">
    <property type="entry name" value="ABC_transptr_permease_BtuC"/>
</dbReference>
<feature type="transmembrane region" description="Helical" evidence="8">
    <location>
        <begin position="272"/>
        <end position="294"/>
    </location>
</feature>
<evidence type="ECO:0000313" key="9">
    <source>
        <dbReference type="EMBL" id="SFP30871.1"/>
    </source>
</evidence>
<comment type="similarity">
    <text evidence="2">Belongs to the binding-protein-dependent transport system permease family. FecCD subfamily.</text>
</comment>
<feature type="transmembrane region" description="Helical" evidence="8">
    <location>
        <begin position="222"/>
        <end position="246"/>
    </location>
</feature>
<reference evidence="9 10" key="1">
    <citation type="submission" date="2016-10" db="EMBL/GenBank/DDBJ databases">
        <authorList>
            <person name="de Groot N.N."/>
        </authorList>
    </citation>
    <scope>NUCLEOTIDE SEQUENCE [LARGE SCALE GENOMIC DNA]</scope>
    <source>
        <strain evidence="9 10">DSM 43067</strain>
    </source>
</reference>
<keyword evidence="3" id="KW-0813">Transport</keyword>
<evidence type="ECO:0000256" key="8">
    <source>
        <dbReference type="SAM" id="Phobius"/>
    </source>
</evidence>
<keyword evidence="7 8" id="KW-0472">Membrane</keyword>
<keyword evidence="4" id="KW-1003">Cell membrane</keyword>
<dbReference type="EMBL" id="FOVH01000013">
    <property type="protein sequence ID" value="SFP30871.1"/>
    <property type="molecule type" value="Genomic_DNA"/>
</dbReference>
<dbReference type="Proteomes" id="UP000183413">
    <property type="component" value="Unassembled WGS sequence"/>
</dbReference>
<dbReference type="GO" id="GO:0022857">
    <property type="term" value="F:transmembrane transporter activity"/>
    <property type="evidence" value="ECO:0007669"/>
    <property type="project" value="InterPro"/>
</dbReference>
<dbReference type="PANTHER" id="PTHR30472">
    <property type="entry name" value="FERRIC ENTEROBACTIN TRANSPORT SYSTEM PERMEASE PROTEIN"/>
    <property type="match status" value="1"/>
</dbReference>
<dbReference type="InParanoid" id="A0A1I5PBH2"/>
<dbReference type="InterPro" id="IPR037294">
    <property type="entry name" value="ABC_BtuC-like"/>
</dbReference>
<dbReference type="GO" id="GO:0033214">
    <property type="term" value="P:siderophore-iron import into cell"/>
    <property type="evidence" value="ECO:0007669"/>
    <property type="project" value="TreeGrafter"/>
</dbReference>
<accession>A0A1I5PBH2</accession>
<dbReference type="CDD" id="cd06550">
    <property type="entry name" value="TM_ABC_iron-siderophores_like"/>
    <property type="match status" value="1"/>
</dbReference>